<reference evidence="2" key="1">
    <citation type="journal article" date="2019" name="Int. J. Syst. Evol. Microbiol.">
        <title>The Global Catalogue of Microorganisms (GCM) 10K type strain sequencing project: providing services to taxonomists for standard genome sequencing and annotation.</title>
        <authorList>
            <consortium name="The Broad Institute Genomics Platform"/>
            <consortium name="The Broad Institute Genome Sequencing Center for Infectious Disease"/>
            <person name="Wu L."/>
            <person name="Ma J."/>
        </authorList>
    </citation>
    <scope>NUCLEOTIDE SEQUENCE [LARGE SCALE GENOMIC DNA]</scope>
    <source>
        <strain evidence="2">JCM 16928</strain>
    </source>
</reference>
<name>A0ABP6Z810_9ACTN</name>
<evidence type="ECO:0000313" key="1">
    <source>
        <dbReference type="EMBL" id="GAA3598372.1"/>
    </source>
</evidence>
<organism evidence="1 2">
    <name type="scientific">Kribbella ginsengisoli</name>
    <dbReference type="NCBI Taxonomy" id="363865"/>
    <lineage>
        <taxon>Bacteria</taxon>
        <taxon>Bacillati</taxon>
        <taxon>Actinomycetota</taxon>
        <taxon>Actinomycetes</taxon>
        <taxon>Propionibacteriales</taxon>
        <taxon>Kribbellaceae</taxon>
        <taxon>Kribbella</taxon>
    </lineage>
</organism>
<dbReference type="EMBL" id="BAABAA010000022">
    <property type="protein sequence ID" value="GAA3598372.1"/>
    <property type="molecule type" value="Genomic_DNA"/>
</dbReference>
<evidence type="ECO:0000313" key="2">
    <source>
        <dbReference type="Proteomes" id="UP001501222"/>
    </source>
</evidence>
<gene>
    <name evidence="1" type="ORF">GCM10022235_82700</name>
</gene>
<sequence length="42" mass="4955">MRYYVRQARVYVRVLGAVRIIPPALADSLIVKLRTADRRREI</sequence>
<accession>A0ABP6Z810</accession>
<comment type="caution">
    <text evidence="1">The sequence shown here is derived from an EMBL/GenBank/DDBJ whole genome shotgun (WGS) entry which is preliminary data.</text>
</comment>
<proteinExistence type="predicted"/>
<protein>
    <submittedName>
        <fullName evidence="1">Uncharacterized protein</fullName>
    </submittedName>
</protein>
<keyword evidence="2" id="KW-1185">Reference proteome</keyword>
<dbReference type="Proteomes" id="UP001501222">
    <property type="component" value="Unassembled WGS sequence"/>
</dbReference>